<accession>A0A545U729</accession>
<organism evidence="2 3">
    <name type="scientific">Aliikangiella coralliicola</name>
    <dbReference type="NCBI Taxonomy" id="2592383"/>
    <lineage>
        <taxon>Bacteria</taxon>
        <taxon>Pseudomonadati</taxon>
        <taxon>Pseudomonadota</taxon>
        <taxon>Gammaproteobacteria</taxon>
        <taxon>Oceanospirillales</taxon>
        <taxon>Pleioneaceae</taxon>
        <taxon>Aliikangiella</taxon>
    </lineage>
</organism>
<dbReference type="CDD" id="cd05483">
    <property type="entry name" value="retropepsin_like_bacteria"/>
    <property type="match status" value="1"/>
</dbReference>
<dbReference type="EC" id="3.4.23.-" evidence="2"/>
<dbReference type="OrthoDB" id="185963at2"/>
<dbReference type="EMBL" id="VIKS01000012">
    <property type="protein sequence ID" value="TQV85291.1"/>
    <property type="molecule type" value="Genomic_DNA"/>
</dbReference>
<comment type="caution">
    <text evidence="2">The sequence shown here is derived from an EMBL/GenBank/DDBJ whole genome shotgun (WGS) entry which is preliminary data.</text>
</comment>
<evidence type="ECO:0000313" key="3">
    <source>
        <dbReference type="Proteomes" id="UP000315439"/>
    </source>
</evidence>
<feature type="signal peptide" evidence="1">
    <location>
        <begin position="1"/>
        <end position="29"/>
    </location>
</feature>
<sequence>MALVQRKLLSLLLSSLTFLLIVSVQTATAEEEELRVVALFKNAAMVEYAGKQKLYRVGQNLSPDIKLIKADTHLATFVVNGKQVELGLDKPFGFHAGDTEAANATPNSKSAQILRNSFGMYMTAGFINGVGVQFLVDTGASQVAMNESVAKRVGLLYKMYGTKIGVSTAAGVVGAWRVTLNKVRVGGIELPNVDALVVEGAGPSEVLLGMSFLNRVKMIDNGQLLKLVKKY</sequence>
<dbReference type="InterPro" id="IPR034122">
    <property type="entry name" value="Retropepsin-like_bacterial"/>
</dbReference>
<evidence type="ECO:0000256" key="1">
    <source>
        <dbReference type="SAM" id="SignalP"/>
    </source>
</evidence>
<proteinExistence type="predicted"/>
<dbReference type="SUPFAM" id="SSF50630">
    <property type="entry name" value="Acid proteases"/>
    <property type="match status" value="1"/>
</dbReference>
<keyword evidence="1" id="KW-0732">Signal</keyword>
<gene>
    <name evidence="2" type="ORF">FLL46_19180</name>
</gene>
<dbReference type="Pfam" id="PF13975">
    <property type="entry name" value="gag-asp_proteas"/>
    <property type="match status" value="1"/>
</dbReference>
<dbReference type="RefSeq" id="WP_142932968.1">
    <property type="nucleotide sequence ID" value="NZ_ML660168.1"/>
</dbReference>
<dbReference type="Gene3D" id="2.40.70.10">
    <property type="entry name" value="Acid Proteases"/>
    <property type="match status" value="1"/>
</dbReference>
<name>A0A545U729_9GAMM</name>
<dbReference type="NCBIfam" id="TIGR02281">
    <property type="entry name" value="clan_AA_DTGA"/>
    <property type="match status" value="1"/>
</dbReference>
<dbReference type="AlphaFoldDB" id="A0A545U729"/>
<dbReference type="Proteomes" id="UP000315439">
    <property type="component" value="Unassembled WGS sequence"/>
</dbReference>
<dbReference type="InterPro" id="IPR021109">
    <property type="entry name" value="Peptidase_aspartic_dom_sf"/>
</dbReference>
<keyword evidence="2" id="KW-0378">Hydrolase</keyword>
<feature type="chain" id="PRO_5021848491" evidence="1">
    <location>
        <begin position="30"/>
        <end position="231"/>
    </location>
</feature>
<dbReference type="GO" id="GO:0006508">
    <property type="term" value="P:proteolysis"/>
    <property type="evidence" value="ECO:0007669"/>
    <property type="project" value="UniProtKB-KW"/>
</dbReference>
<reference evidence="2 3" key="1">
    <citation type="submission" date="2019-07" db="EMBL/GenBank/DDBJ databases">
        <title>Draft genome for Aliikangiella sp. M105.</title>
        <authorList>
            <person name="Wang G."/>
        </authorList>
    </citation>
    <scope>NUCLEOTIDE SEQUENCE [LARGE SCALE GENOMIC DNA]</scope>
    <source>
        <strain evidence="2 3">M105</strain>
    </source>
</reference>
<dbReference type="InterPro" id="IPR011969">
    <property type="entry name" value="Clan_AA_Asp_peptidase_C"/>
</dbReference>
<keyword evidence="2" id="KW-0645">Protease</keyword>
<keyword evidence="3" id="KW-1185">Reference proteome</keyword>
<evidence type="ECO:0000313" key="2">
    <source>
        <dbReference type="EMBL" id="TQV85291.1"/>
    </source>
</evidence>
<protein>
    <submittedName>
        <fullName evidence="2">TIGR02281 family clan AA aspartic protease</fullName>
        <ecNumber evidence="2">3.4.23.-</ecNumber>
    </submittedName>
</protein>
<dbReference type="GO" id="GO:0008233">
    <property type="term" value="F:peptidase activity"/>
    <property type="evidence" value="ECO:0007669"/>
    <property type="project" value="UniProtKB-KW"/>
</dbReference>